<dbReference type="OrthoDB" id="9785164at2"/>
<sequence length="201" mass="22624">MAKKIKHKTGRPKASSGVLNRQSVIDVSWEIANEIGAKEVSIKLIAERLGIRSPSVYNHVTDLSDIVGELSARAGNLLAENLENVLEEGTRSGLKKKEKIRLLFREYRNFARNHYGVYSLLIAAPVATESHRLAAERILSVCLNAFDSDRLDKKAIHEIRIMRSILHGFVTLEKEKGFGLPESVEETFEILTEGFIAREWL</sequence>
<dbReference type="Gene3D" id="1.10.357.10">
    <property type="entry name" value="Tetracycline Repressor, domain 2"/>
    <property type="match status" value="1"/>
</dbReference>
<proteinExistence type="predicted"/>
<dbReference type="RefSeq" id="WP_135761609.1">
    <property type="nucleotide sequence ID" value="NZ_RQHW01000058.1"/>
</dbReference>
<gene>
    <name evidence="4" type="ORF">EHS15_16070</name>
</gene>
<organism evidence="4 5">
    <name type="scientific">Leptospira idonii</name>
    <dbReference type="NCBI Taxonomy" id="1193500"/>
    <lineage>
        <taxon>Bacteria</taxon>
        <taxon>Pseudomonadati</taxon>
        <taxon>Spirochaetota</taxon>
        <taxon>Spirochaetia</taxon>
        <taxon>Leptospirales</taxon>
        <taxon>Leptospiraceae</taxon>
        <taxon>Leptospira</taxon>
    </lineage>
</organism>
<keyword evidence="5" id="KW-1185">Reference proteome</keyword>
<evidence type="ECO:0000256" key="1">
    <source>
        <dbReference type="ARBA" id="ARBA00023015"/>
    </source>
</evidence>
<keyword evidence="1" id="KW-0805">Transcription regulation</keyword>
<dbReference type="AlphaFoldDB" id="A0A4V3JXM9"/>
<dbReference type="Pfam" id="PF13305">
    <property type="entry name" value="TetR_C_33"/>
    <property type="match status" value="1"/>
</dbReference>
<dbReference type="EMBL" id="RQHW01000058">
    <property type="protein sequence ID" value="TGN17891.1"/>
    <property type="molecule type" value="Genomic_DNA"/>
</dbReference>
<accession>A0A4V3JXM9</accession>
<evidence type="ECO:0000256" key="2">
    <source>
        <dbReference type="ARBA" id="ARBA00023163"/>
    </source>
</evidence>
<keyword evidence="2" id="KW-0804">Transcription</keyword>
<evidence type="ECO:0000313" key="4">
    <source>
        <dbReference type="EMBL" id="TGN17891.1"/>
    </source>
</evidence>
<dbReference type="InterPro" id="IPR036271">
    <property type="entry name" value="Tet_transcr_reg_TetR-rel_C_sf"/>
</dbReference>
<dbReference type="Proteomes" id="UP000298058">
    <property type="component" value="Unassembled WGS sequence"/>
</dbReference>
<evidence type="ECO:0000259" key="3">
    <source>
        <dbReference type="Pfam" id="PF13305"/>
    </source>
</evidence>
<reference evidence="4" key="1">
    <citation type="journal article" date="2019" name="PLoS Negl. Trop. Dis.">
        <title>Revisiting the worldwide diversity of Leptospira species in the environment.</title>
        <authorList>
            <person name="Vincent A.T."/>
            <person name="Schiettekatte O."/>
            <person name="Bourhy P."/>
            <person name="Veyrier F.J."/>
            <person name="Picardeau M."/>
        </authorList>
    </citation>
    <scope>NUCLEOTIDE SEQUENCE [LARGE SCALE GENOMIC DNA]</scope>
    <source>
        <strain evidence="4">201300427</strain>
    </source>
</reference>
<dbReference type="InterPro" id="IPR025996">
    <property type="entry name" value="MT1864/Rv1816-like_C"/>
</dbReference>
<dbReference type="SUPFAM" id="SSF48498">
    <property type="entry name" value="Tetracyclin repressor-like, C-terminal domain"/>
    <property type="match status" value="1"/>
</dbReference>
<feature type="domain" description="HTH-type transcriptional regulator MT1864/Rv1816-like C-terminal" evidence="3">
    <location>
        <begin position="102"/>
        <end position="193"/>
    </location>
</feature>
<dbReference type="InterPro" id="IPR009057">
    <property type="entry name" value="Homeodomain-like_sf"/>
</dbReference>
<protein>
    <submittedName>
        <fullName evidence="4">TetR/AcrR family transcriptional regulator</fullName>
    </submittedName>
</protein>
<dbReference type="SUPFAM" id="SSF46689">
    <property type="entry name" value="Homeodomain-like"/>
    <property type="match status" value="1"/>
</dbReference>
<evidence type="ECO:0000313" key="5">
    <source>
        <dbReference type="Proteomes" id="UP000298058"/>
    </source>
</evidence>
<name>A0A4V3JXM9_9LEPT</name>
<dbReference type="Gene3D" id="1.10.10.60">
    <property type="entry name" value="Homeodomain-like"/>
    <property type="match status" value="1"/>
</dbReference>
<comment type="caution">
    <text evidence="4">The sequence shown here is derived from an EMBL/GenBank/DDBJ whole genome shotgun (WGS) entry which is preliminary data.</text>
</comment>